<dbReference type="PANTHER" id="PTHR12296">
    <property type="entry name" value="DENN DOMAIN-CONTAINING PROTEIN 4"/>
    <property type="match status" value="1"/>
</dbReference>
<dbReference type="InterPro" id="IPR043153">
    <property type="entry name" value="DENN_C"/>
</dbReference>
<dbReference type="GO" id="GO:0031410">
    <property type="term" value="C:cytoplasmic vesicle"/>
    <property type="evidence" value="ECO:0007669"/>
    <property type="project" value="TreeGrafter"/>
</dbReference>
<dbReference type="Pfam" id="PF02141">
    <property type="entry name" value="DENN"/>
    <property type="match status" value="1"/>
</dbReference>
<feature type="compositionally biased region" description="Polar residues" evidence="2">
    <location>
        <begin position="66"/>
        <end position="76"/>
    </location>
</feature>
<feature type="compositionally biased region" description="Basic residues" evidence="2">
    <location>
        <begin position="77"/>
        <end position="89"/>
    </location>
</feature>
<dbReference type="GO" id="GO:0032483">
    <property type="term" value="P:regulation of Rab protein signal transduction"/>
    <property type="evidence" value="ECO:0007669"/>
    <property type="project" value="TreeGrafter"/>
</dbReference>
<reference evidence="4 5" key="1">
    <citation type="journal article" date="2020" name="Nature">
        <title>Six reference-quality genomes reveal evolution of bat adaptations.</title>
        <authorList>
            <person name="Jebb D."/>
            <person name="Huang Z."/>
            <person name="Pippel M."/>
            <person name="Hughes G.M."/>
            <person name="Lavrichenko K."/>
            <person name="Devanna P."/>
            <person name="Winkler S."/>
            <person name="Jermiin L.S."/>
            <person name="Skirmuntt E.C."/>
            <person name="Katzourakis A."/>
            <person name="Burkitt-Gray L."/>
            <person name="Ray D.A."/>
            <person name="Sullivan K.A.M."/>
            <person name="Roscito J.G."/>
            <person name="Kirilenko B.M."/>
            <person name="Davalos L.M."/>
            <person name="Corthals A.P."/>
            <person name="Power M.L."/>
            <person name="Jones G."/>
            <person name="Ransome R.D."/>
            <person name="Dechmann D.K.N."/>
            <person name="Locatelli A.G."/>
            <person name="Puechmaille S.J."/>
            <person name="Fedrigo O."/>
            <person name="Jarvis E.D."/>
            <person name="Hiller M."/>
            <person name="Vernes S.C."/>
            <person name="Myers E.W."/>
            <person name="Teeling E.C."/>
        </authorList>
    </citation>
    <scope>NUCLEOTIDE SEQUENCE [LARGE SCALE GENOMIC DNA]</scope>
    <source>
        <strain evidence="4">MRhiFer1</strain>
        <tissue evidence="4">Lung</tissue>
    </source>
</reference>
<evidence type="ECO:0000256" key="1">
    <source>
        <dbReference type="ARBA" id="ARBA00022658"/>
    </source>
</evidence>
<dbReference type="SMART" id="SM00799">
    <property type="entry name" value="DENN"/>
    <property type="match status" value="1"/>
</dbReference>
<evidence type="ECO:0000313" key="4">
    <source>
        <dbReference type="EMBL" id="KAF6323218.1"/>
    </source>
</evidence>
<dbReference type="PROSITE" id="PS50211">
    <property type="entry name" value="DENN"/>
    <property type="match status" value="1"/>
</dbReference>
<evidence type="ECO:0000313" key="5">
    <source>
        <dbReference type="Proteomes" id="UP000585614"/>
    </source>
</evidence>
<organism evidence="4 5">
    <name type="scientific">Rhinolophus ferrumequinum</name>
    <name type="common">Greater horseshoe bat</name>
    <dbReference type="NCBI Taxonomy" id="59479"/>
    <lineage>
        <taxon>Eukaryota</taxon>
        <taxon>Metazoa</taxon>
        <taxon>Chordata</taxon>
        <taxon>Craniata</taxon>
        <taxon>Vertebrata</taxon>
        <taxon>Euteleostomi</taxon>
        <taxon>Mammalia</taxon>
        <taxon>Eutheria</taxon>
        <taxon>Laurasiatheria</taxon>
        <taxon>Chiroptera</taxon>
        <taxon>Yinpterochiroptera</taxon>
        <taxon>Rhinolophoidea</taxon>
        <taxon>Rhinolophidae</taxon>
        <taxon>Rhinolophinae</taxon>
        <taxon>Rhinolophus</taxon>
    </lineage>
</organism>
<dbReference type="PANTHER" id="PTHR12296:SF21">
    <property type="entry name" value="DENN DOMAIN-CONTAINING PROTEIN 3"/>
    <property type="match status" value="1"/>
</dbReference>
<feature type="region of interest" description="Disordered" evidence="2">
    <location>
        <begin position="66"/>
        <end position="106"/>
    </location>
</feature>
<comment type="caution">
    <text evidence="4">The sequence shown here is derived from an EMBL/GenBank/DDBJ whole genome shotgun (WGS) entry which is preliminary data.</text>
</comment>
<gene>
    <name evidence="4" type="ORF">mRhiFer1_003825</name>
</gene>
<evidence type="ECO:0000259" key="3">
    <source>
        <dbReference type="PROSITE" id="PS50211"/>
    </source>
</evidence>
<dbReference type="InterPro" id="IPR037516">
    <property type="entry name" value="Tripartite_DENN"/>
</dbReference>
<name>A0A7J7VDW5_RHIFE</name>
<dbReference type="GO" id="GO:0005085">
    <property type="term" value="F:guanyl-nucleotide exchange factor activity"/>
    <property type="evidence" value="ECO:0007669"/>
    <property type="project" value="UniProtKB-KW"/>
</dbReference>
<dbReference type="Proteomes" id="UP000585614">
    <property type="component" value="Unassembled WGS sequence"/>
</dbReference>
<proteinExistence type="predicted"/>
<protein>
    <submittedName>
        <fullName evidence="4">DENN domain containing 3</fullName>
    </submittedName>
</protein>
<dbReference type="Gene3D" id="3.40.50.11500">
    <property type="match status" value="1"/>
</dbReference>
<dbReference type="AlphaFoldDB" id="A0A7J7VDW5"/>
<feature type="domain" description="UDENN" evidence="3">
    <location>
        <begin position="76"/>
        <end position="374"/>
    </location>
</feature>
<evidence type="ECO:0000256" key="2">
    <source>
        <dbReference type="SAM" id="MobiDB-lite"/>
    </source>
</evidence>
<dbReference type="InterPro" id="IPR001194">
    <property type="entry name" value="cDENN_dom"/>
</dbReference>
<dbReference type="Gene3D" id="3.30.450.200">
    <property type="match status" value="1"/>
</dbReference>
<dbReference type="EMBL" id="JACAGC010000013">
    <property type="protein sequence ID" value="KAF6323218.1"/>
    <property type="molecule type" value="Genomic_DNA"/>
</dbReference>
<accession>A0A7J7VDW5</accession>
<keyword evidence="1" id="KW-0344">Guanine-nucleotide releasing factor</keyword>
<dbReference type="InterPro" id="IPR051696">
    <property type="entry name" value="DENN_Domain_GEFs"/>
</dbReference>
<sequence length="374" mass="41571">MAEAAPQHLALPSGLLELCALLGAPRDSLRGPDQVAQKRGGTHLPSLDPEVLSVFVPPFVSKEDSQTAGANCVTPNKSKRRSFRKKREKPKAEPGNGLLEGPRGPDSEDVCIPNGVDLLALPQLCFPGGVCVASEPKEDGVHFLVLTDVCGTRTHGVVAQFYRPLHDEHCFYNGQAHWEPSRLSGSMAGGFVPYAVCVVSRFPYYNAFRDCLSCLLTHLKSCKDFEVENHIKDFAAKLSLIPSPPPGPLHLTYNMKPLQVVFPSRADPESPVIDLDLHLPLLCFRPEKVLQILTCLLTEQRIVFFSSNWALLTLVTECFLVYLHPLQWKHTFVPILSGQMLDFVMAPTSFLMGCHLDHFEEVSKVRCRPRELER</sequence>